<feature type="region of interest" description="Disordered" evidence="1">
    <location>
        <begin position="36"/>
        <end position="68"/>
    </location>
</feature>
<protein>
    <submittedName>
        <fullName evidence="2">Uncharacterized protein</fullName>
    </submittedName>
</protein>
<name>A0A0A8XWV0_ARUDO</name>
<feature type="compositionally biased region" description="Polar residues" evidence="1">
    <location>
        <begin position="48"/>
        <end position="63"/>
    </location>
</feature>
<reference evidence="2" key="1">
    <citation type="submission" date="2014-09" db="EMBL/GenBank/DDBJ databases">
        <authorList>
            <person name="Magalhaes I.L.F."/>
            <person name="Oliveira U."/>
            <person name="Santos F.R."/>
            <person name="Vidigal T.H.D.A."/>
            <person name="Brescovit A.D."/>
            <person name="Santos A.J."/>
        </authorList>
    </citation>
    <scope>NUCLEOTIDE SEQUENCE</scope>
    <source>
        <tissue evidence="2">Shoot tissue taken approximately 20 cm above the soil surface</tissue>
    </source>
</reference>
<proteinExistence type="predicted"/>
<evidence type="ECO:0000313" key="2">
    <source>
        <dbReference type="EMBL" id="JAD18484.1"/>
    </source>
</evidence>
<dbReference type="AlphaFoldDB" id="A0A0A8XWV0"/>
<accession>A0A0A8XWV0</accession>
<organism evidence="2">
    <name type="scientific">Arundo donax</name>
    <name type="common">Giant reed</name>
    <name type="synonym">Donax arundinaceus</name>
    <dbReference type="NCBI Taxonomy" id="35708"/>
    <lineage>
        <taxon>Eukaryota</taxon>
        <taxon>Viridiplantae</taxon>
        <taxon>Streptophyta</taxon>
        <taxon>Embryophyta</taxon>
        <taxon>Tracheophyta</taxon>
        <taxon>Spermatophyta</taxon>
        <taxon>Magnoliopsida</taxon>
        <taxon>Liliopsida</taxon>
        <taxon>Poales</taxon>
        <taxon>Poaceae</taxon>
        <taxon>PACMAD clade</taxon>
        <taxon>Arundinoideae</taxon>
        <taxon>Arundineae</taxon>
        <taxon>Arundo</taxon>
    </lineage>
</organism>
<dbReference type="EMBL" id="GBRH01279411">
    <property type="protein sequence ID" value="JAD18484.1"/>
    <property type="molecule type" value="Transcribed_RNA"/>
</dbReference>
<evidence type="ECO:0000256" key="1">
    <source>
        <dbReference type="SAM" id="MobiDB-lite"/>
    </source>
</evidence>
<sequence>MPPACQVDPLIQGSAVDANIARLRIKRPVKVPKLKLHRHKRRGVASVPLNTRTRNKATSASQQSRRDGNFECQVSIGALIDFLREMNNSSQEMRHRSIEVRGAVSWMNLF</sequence>
<reference evidence="2" key="2">
    <citation type="journal article" date="2015" name="Data Brief">
        <title>Shoot transcriptome of the giant reed, Arundo donax.</title>
        <authorList>
            <person name="Barrero R.A."/>
            <person name="Guerrero F.D."/>
            <person name="Moolhuijzen P."/>
            <person name="Goolsby J.A."/>
            <person name="Tidwell J."/>
            <person name="Bellgard S.E."/>
            <person name="Bellgard M.I."/>
        </authorList>
    </citation>
    <scope>NUCLEOTIDE SEQUENCE</scope>
    <source>
        <tissue evidence="2">Shoot tissue taken approximately 20 cm above the soil surface</tissue>
    </source>
</reference>